<proteinExistence type="predicted"/>
<keyword evidence="3" id="KW-1185">Reference proteome</keyword>
<evidence type="ECO:0000313" key="3">
    <source>
        <dbReference type="Proteomes" id="UP000815325"/>
    </source>
</evidence>
<name>A0ABQ7GAL7_DUNSA</name>
<protein>
    <recommendedName>
        <fullName evidence="4">Encoded protein</fullName>
    </recommendedName>
</protein>
<evidence type="ECO:0008006" key="4">
    <source>
        <dbReference type="Google" id="ProtNLM"/>
    </source>
</evidence>
<keyword evidence="1" id="KW-0472">Membrane</keyword>
<organism evidence="2 3">
    <name type="scientific">Dunaliella salina</name>
    <name type="common">Green alga</name>
    <name type="synonym">Protococcus salinus</name>
    <dbReference type="NCBI Taxonomy" id="3046"/>
    <lineage>
        <taxon>Eukaryota</taxon>
        <taxon>Viridiplantae</taxon>
        <taxon>Chlorophyta</taxon>
        <taxon>core chlorophytes</taxon>
        <taxon>Chlorophyceae</taxon>
        <taxon>CS clade</taxon>
        <taxon>Chlamydomonadales</taxon>
        <taxon>Dunaliellaceae</taxon>
        <taxon>Dunaliella</taxon>
    </lineage>
</organism>
<gene>
    <name evidence="2" type="ORF">DUNSADRAFT_12779</name>
</gene>
<comment type="caution">
    <text evidence="2">The sequence shown here is derived from an EMBL/GenBank/DDBJ whole genome shotgun (WGS) entry which is preliminary data.</text>
</comment>
<feature type="transmembrane region" description="Helical" evidence="1">
    <location>
        <begin position="72"/>
        <end position="96"/>
    </location>
</feature>
<accession>A0ABQ7GAL7</accession>
<keyword evidence="1" id="KW-1133">Transmembrane helix</keyword>
<evidence type="ECO:0000313" key="2">
    <source>
        <dbReference type="EMBL" id="KAF5831651.1"/>
    </source>
</evidence>
<keyword evidence="1" id="KW-0812">Transmembrane</keyword>
<dbReference type="Proteomes" id="UP000815325">
    <property type="component" value="Unassembled WGS sequence"/>
</dbReference>
<evidence type="ECO:0000256" key="1">
    <source>
        <dbReference type="SAM" id="Phobius"/>
    </source>
</evidence>
<reference evidence="2" key="1">
    <citation type="submission" date="2017-08" db="EMBL/GenBank/DDBJ databases">
        <authorList>
            <person name="Polle J.E."/>
            <person name="Barry K."/>
            <person name="Cushman J."/>
            <person name="Schmutz J."/>
            <person name="Tran D."/>
            <person name="Hathwaick L.T."/>
            <person name="Yim W.C."/>
            <person name="Jenkins J."/>
            <person name="Mckie-Krisberg Z.M."/>
            <person name="Prochnik S."/>
            <person name="Lindquist E."/>
            <person name="Dockter R.B."/>
            <person name="Adam C."/>
            <person name="Molina H."/>
            <person name="Bunkerborg J."/>
            <person name="Jin E."/>
            <person name="Buchheim M."/>
            <person name="Magnuson J."/>
        </authorList>
    </citation>
    <scope>NUCLEOTIDE SEQUENCE</scope>
    <source>
        <strain evidence="2">CCAP 19/18</strain>
    </source>
</reference>
<sequence>MKETGPERGLGQSEVGPFSREVLGTQVHRSTQRAHTLIGAWSKSSDSTFFLFFLFSSYKQGIIFPFQFNSLLLLILLYFDLTFILVCQPLPTIFFLV</sequence>
<dbReference type="EMBL" id="MU069932">
    <property type="protein sequence ID" value="KAF5831651.1"/>
    <property type="molecule type" value="Genomic_DNA"/>
</dbReference>